<accession>A0ABR1CTU4</accession>
<keyword evidence="4 10" id="KW-0347">Helicase</keyword>
<comment type="catalytic activity">
    <reaction evidence="8 10">
        <text>Couples ATP hydrolysis with the unwinding of duplex DNA by translocating in the 3'-5' direction.</text>
        <dbReference type="EC" id="5.6.2.4"/>
    </reaction>
</comment>
<evidence type="ECO:0000256" key="5">
    <source>
        <dbReference type="ARBA" id="ARBA00022840"/>
    </source>
</evidence>
<dbReference type="SMART" id="SM00487">
    <property type="entry name" value="DEXDc"/>
    <property type="match status" value="1"/>
</dbReference>
<protein>
    <recommendedName>
        <fullName evidence="10">ATP-dependent DNA helicase</fullName>
        <ecNumber evidence="10">5.6.2.4</ecNumber>
    </recommendedName>
</protein>
<reference evidence="14 15" key="1">
    <citation type="submission" date="2023-08" db="EMBL/GenBank/DDBJ databases">
        <title>A Necator americanus chromosomal reference genome.</title>
        <authorList>
            <person name="Ilik V."/>
            <person name="Petrzelkova K.J."/>
            <person name="Pardy F."/>
            <person name="Fuh T."/>
            <person name="Niatou-Singa F.S."/>
            <person name="Gouil Q."/>
            <person name="Baker L."/>
            <person name="Ritchie M.E."/>
            <person name="Jex A.R."/>
            <person name="Gazzola D."/>
            <person name="Li H."/>
            <person name="Toshio Fujiwara R."/>
            <person name="Zhan B."/>
            <person name="Aroian R.V."/>
            <person name="Pafco B."/>
            <person name="Schwarz E.M."/>
        </authorList>
    </citation>
    <scope>NUCLEOTIDE SEQUENCE [LARGE SCALE GENOMIC DNA]</scope>
    <source>
        <strain evidence="14 15">Aroian</strain>
        <tissue evidence="14">Whole animal</tissue>
    </source>
</reference>
<name>A0ABR1CTU4_NECAM</name>
<feature type="domain" description="Helicase C-terminal" evidence="13">
    <location>
        <begin position="363"/>
        <end position="526"/>
    </location>
</feature>
<dbReference type="Pfam" id="PF16124">
    <property type="entry name" value="RecQ_Zn_bind"/>
    <property type="match status" value="1"/>
</dbReference>
<keyword evidence="15" id="KW-1185">Reference proteome</keyword>
<organism evidence="14 15">
    <name type="scientific">Necator americanus</name>
    <name type="common">Human hookworm</name>
    <dbReference type="NCBI Taxonomy" id="51031"/>
    <lineage>
        <taxon>Eukaryota</taxon>
        <taxon>Metazoa</taxon>
        <taxon>Ecdysozoa</taxon>
        <taxon>Nematoda</taxon>
        <taxon>Chromadorea</taxon>
        <taxon>Rhabditida</taxon>
        <taxon>Rhabditina</taxon>
        <taxon>Rhabditomorpha</taxon>
        <taxon>Strongyloidea</taxon>
        <taxon>Ancylostomatidae</taxon>
        <taxon>Bunostominae</taxon>
        <taxon>Necator</taxon>
    </lineage>
</organism>
<evidence type="ECO:0000313" key="14">
    <source>
        <dbReference type="EMBL" id="KAK6741316.1"/>
    </source>
</evidence>
<comment type="catalytic activity">
    <reaction evidence="9 10">
        <text>ATP + H2O = ADP + phosphate + H(+)</text>
        <dbReference type="Rhea" id="RHEA:13065"/>
        <dbReference type="ChEBI" id="CHEBI:15377"/>
        <dbReference type="ChEBI" id="CHEBI:15378"/>
        <dbReference type="ChEBI" id="CHEBI:30616"/>
        <dbReference type="ChEBI" id="CHEBI:43474"/>
        <dbReference type="ChEBI" id="CHEBI:456216"/>
    </reaction>
</comment>
<evidence type="ECO:0000256" key="3">
    <source>
        <dbReference type="ARBA" id="ARBA00022801"/>
    </source>
</evidence>
<evidence type="ECO:0000259" key="12">
    <source>
        <dbReference type="PROSITE" id="PS51192"/>
    </source>
</evidence>
<keyword evidence="6" id="KW-0238">DNA-binding</keyword>
<dbReference type="Proteomes" id="UP001303046">
    <property type="component" value="Unassembled WGS sequence"/>
</dbReference>
<evidence type="ECO:0000256" key="2">
    <source>
        <dbReference type="ARBA" id="ARBA00022741"/>
    </source>
</evidence>
<evidence type="ECO:0000313" key="15">
    <source>
        <dbReference type="Proteomes" id="UP001303046"/>
    </source>
</evidence>
<evidence type="ECO:0000256" key="6">
    <source>
        <dbReference type="ARBA" id="ARBA00023125"/>
    </source>
</evidence>
<feature type="compositionally biased region" description="Polar residues" evidence="11">
    <location>
        <begin position="50"/>
        <end position="62"/>
    </location>
</feature>
<dbReference type="InterPro" id="IPR027417">
    <property type="entry name" value="P-loop_NTPase"/>
</dbReference>
<evidence type="ECO:0000256" key="11">
    <source>
        <dbReference type="SAM" id="MobiDB-lite"/>
    </source>
</evidence>
<comment type="subcellular location">
    <subcellularLocation>
        <location evidence="10">Nucleus</location>
    </subcellularLocation>
</comment>
<dbReference type="PROSITE" id="PS00690">
    <property type="entry name" value="DEAH_ATP_HELICASE"/>
    <property type="match status" value="1"/>
</dbReference>
<keyword evidence="3 10" id="KW-0378">Hydrolase</keyword>
<evidence type="ECO:0000259" key="13">
    <source>
        <dbReference type="PROSITE" id="PS51194"/>
    </source>
</evidence>
<dbReference type="SUPFAM" id="SSF52540">
    <property type="entry name" value="P-loop containing nucleoside triphosphate hydrolases"/>
    <property type="match status" value="1"/>
</dbReference>
<dbReference type="InterPro" id="IPR004589">
    <property type="entry name" value="DNA_helicase_ATP-dep_RecQ"/>
</dbReference>
<dbReference type="NCBIfam" id="TIGR00614">
    <property type="entry name" value="recQ_fam"/>
    <property type="match status" value="1"/>
</dbReference>
<feature type="compositionally biased region" description="Basic and acidic residues" evidence="11">
    <location>
        <begin position="37"/>
        <end position="49"/>
    </location>
</feature>
<keyword evidence="5 10" id="KW-0067">ATP-binding</keyword>
<evidence type="ECO:0000256" key="1">
    <source>
        <dbReference type="ARBA" id="ARBA00005446"/>
    </source>
</evidence>
<sequence>MSKVKSAQCTTFAKKMTVEDVEEIVIDSDEESTSRCQSEKSSERLKNGENRNNSSNCDQNKTASKKKWDFLMKPSTSKSQNNSTKISSKESKEQISSVLISPSESEDGNGSKKKASVAPNDGVKIMKIADLEKERDRVLKEIFGHSKFKSSLQKKATNCILLRKSDVYVSLPTGAGKSLCYQLPAVVHMGVAVVVSPLIALITDQIAALRAKGIPCESLNSKLNTSERTRIIEDLRSKVPTMKLLYITPEAAATDNMRRILASLKKRNILSYFIVDEAHCVTHWGHDFRPDYLKLSALRDVCPDVPWVALTATANAKAQDDIIEQLKLKHVESFKASTFRGNLYYDVYMKDHLNVPPERHLAEFIQRCLKVPKEKVGKLMKPEKSTQERVRSGIIYCRTRDECDQVAQMLSVAHIRCLSYHAGLSNKLRDSVQNQWMKNEVPVIAATIAFGMGIDKPDVRFVVHWTCPQNLAAYYQESGRAGRDGQRSYCRIYYSQSDKEFLHFLVRRDLALLKGKKISEASKKLQATAMQHGLEKMVDYAEVAHCRHVCFAKYFGENDLPPCRQHCDFCKDPTGTMRRASQFQVACSSTKIAKASKATPNDGELYGGGKRSRAEEEDYFCSGTDARERMEREEAVRLREVVADEFAKRRKLEPKEPVFNDVYIPSSEYPIKEPKAKLIPNLKPQRREAVVRLISLALDTNWLHFERPCSTVEAGTALEWSTYRNSKSVTVYEHKSAAKVTEIKKLTKEGNQFEFVPETSGNTGFVSAVSMIDL</sequence>
<keyword evidence="2 10" id="KW-0547">Nucleotide-binding</keyword>
<evidence type="ECO:0000256" key="7">
    <source>
        <dbReference type="ARBA" id="ARBA00023242"/>
    </source>
</evidence>
<evidence type="ECO:0000256" key="10">
    <source>
        <dbReference type="RuleBase" id="RU364117"/>
    </source>
</evidence>
<gene>
    <name evidence="14" type="primary">Necator_chrIII.g10035</name>
    <name evidence="14" type="ORF">RB195_009270</name>
</gene>
<dbReference type="InterPro" id="IPR011545">
    <property type="entry name" value="DEAD/DEAH_box_helicase_dom"/>
</dbReference>
<dbReference type="PANTHER" id="PTHR13710">
    <property type="entry name" value="DNA HELICASE RECQ FAMILY MEMBER"/>
    <property type="match status" value="1"/>
</dbReference>
<feature type="domain" description="Helicase ATP-binding" evidence="12">
    <location>
        <begin position="158"/>
        <end position="332"/>
    </location>
</feature>
<dbReference type="PROSITE" id="PS51194">
    <property type="entry name" value="HELICASE_CTER"/>
    <property type="match status" value="1"/>
</dbReference>
<dbReference type="PANTHER" id="PTHR13710:SF152">
    <property type="entry name" value="ATP-DEPENDENT DNA HELICASE Q5"/>
    <property type="match status" value="1"/>
</dbReference>
<comment type="caution">
    <text evidence="14">The sequence shown here is derived from an EMBL/GenBank/DDBJ whole genome shotgun (WGS) entry which is preliminary data.</text>
</comment>
<dbReference type="Pfam" id="PF00271">
    <property type="entry name" value="Helicase_C"/>
    <property type="match status" value="1"/>
</dbReference>
<dbReference type="CDD" id="cd18794">
    <property type="entry name" value="SF2_C_RecQ"/>
    <property type="match status" value="1"/>
</dbReference>
<dbReference type="InterPro" id="IPR032284">
    <property type="entry name" value="RecQ_Zn-bd"/>
</dbReference>
<evidence type="ECO:0000256" key="8">
    <source>
        <dbReference type="ARBA" id="ARBA00034617"/>
    </source>
</evidence>
<dbReference type="SMART" id="SM00490">
    <property type="entry name" value="HELICc"/>
    <property type="match status" value="1"/>
</dbReference>
<dbReference type="Gene3D" id="3.40.50.300">
    <property type="entry name" value="P-loop containing nucleotide triphosphate hydrolases"/>
    <property type="match status" value="2"/>
</dbReference>
<evidence type="ECO:0000256" key="4">
    <source>
        <dbReference type="ARBA" id="ARBA00022806"/>
    </source>
</evidence>
<dbReference type="InterPro" id="IPR001650">
    <property type="entry name" value="Helicase_C-like"/>
</dbReference>
<dbReference type="EC" id="5.6.2.4" evidence="10"/>
<feature type="region of interest" description="Disordered" evidence="11">
    <location>
        <begin position="25"/>
        <end position="118"/>
    </location>
</feature>
<keyword evidence="7 10" id="KW-0539">Nucleus</keyword>
<proteinExistence type="inferred from homology"/>
<dbReference type="Pfam" id="PF00270">
    <property type="entry name" value="DEAD"/>
    <property type="match status" value="1"/>
</dbReference>
<dbReference type="EMBL" id="JAVFWL010000003">
    <property type="protein sequence ID" value="KAK6741316.1"/>
    <property type="molecule type" value="Genomic_DNA"/>
</dbReference>
<dbReference type="InterPro" id="IPR014001">
    <property type="entry name" value="Helicase_ATP-bd"/>
</dbReference>
<dbReference type="InterPro" id="IPR002464">
    <property type="entry name" value="DNA/RNA_helicase_DEAH_CS"/>
</dbReference>
<dbReference type="PROSITE" id="PS51192">
    <property type="entry name" value="HELICASE_ATP_BIND_1"/>
    <property type="match status" value="1"/>
</dbReference>
<comment type="similarity">
    <text evidence="1 10">Belongs to the helicase family. RecQ subfamily.</text>
</comment>
<evidence type="ECO:0000256" key="9">
    <source>
        <dbReference type="ARBA" id="ARBA00049360"/>
    </source>
</evidence>